<evidence type="ECO:0000256" key="6">
    <source>
        <dbReference type="ARBA" id="ARBA00022679"/>
    </source>
</evidence>
<protein>
    <recommendedName>
        <fullName evidence="5">8-amino-7-oxononanoate synthase</fullName>
        <ecNumber evidence="5">2.3.1.47</ecNumber>
    </recommendedName>
    <alternativeName>
        <fullName evidence="9">7-keto-8-amino-pelargonic acid synthase</fullName>
    </alternativeName>
    <alternativeName>
        <fullName evidence="10">8-amino-7-ketopelargonate synthase</fullName>
    </alternativeName>
</protein>
<dbReference type="InterPro" id="IPR050087">
    <property type="entry name" value="AON_synthase_class-II"/>
</dbReference>
<name>A0A327WZG2_9GAMM</name>
<evidence type="ECO:0000256" key="8">
    <source>
        <dbReference type="ARBA" id="ARBA00022898"/>
    </source>
</evidence>
<gene>
    <name evidence="14" type="ORF">B0I24_10493</name>
    <name evidence="15" type="ORF">CWE07_06040</name>
</gene>
<evidence type="ECO:0000256" key="5">
    <source>
        <dbReference type="ARBA" id="ARBA00013187"/>
    </source>
</evidence>
<evidence type="ECO:0000256" key="1">
    <source>
        <dbReference type="ARBA" id="ARBA00001933"/>
    </source>
</evidence>
<dbReference type="PANTHER" id="PTHR13693">
    <property type="entry name" value="CLASS II AMINOTRANSFERASE/8-AMINO-7-OXONONANOATE SYNTHASE"/>
    <property type="match status" value="1"/>
</dbReference>
<evidence type="ECO:0000313" key="14">
    <source>
        <dbReference type="EMBL" id="RAJ98891.1"/>
    </source>
</evidence>
<comment type="similarity">
    <text evidence="3">Belongs to the class-II pyridoxal-phosphate-dependent aminotransferase family. BioF subfamily.</text>
</comment>
<evidence type="ECO:0000256" key="7">
    <source>
        <dbReference type="ARBA" id="ARBA00022756"/>
    </source>
</evidence>
<dbReference type="AlphaFoldDB" id="A0A327WZG2"/>
<dbReference type="EMBL" id="PIPK01000004">
    <property type="protein sequence ID" value="RUO25037.1"/>
    <property type="molecule type" value="Genomic_DNA"/>
</dbReference>
<dbReference type="PROSITE" id="PS00599">
    <property type="entry name" value="AA_TRANSFER_CLASS_2"/>
    <property type="match status" value="1"/>
</dbReference>
<organism evidence="14 16">
    <name type="scientific">Aliidiomarina maris</name>
    <dbReference type="NCBI Taxonomy" id="531312"/>
    <lineage>
        <taxon>Bacteria</taxon>
        <taxon>Pseudomonadati</taxon>
        <taxon>Pseudomonadota</taxon>
        <taxon>Gammaproteobacteria</taxon>
        <taxon>Alteromonadales</taxon>
        <taxon>Idiomarinaceae</taxon>
        <taxon>Aliidiomarina</taxon>
    </lineage>
</organism>
<comment type="caution">
    <text evidence="14">The sequence shown here is derived from an EMBL/GenBank/DDBJ whole genome shotgun (WGS) entry which is preliminary data.</text>
</comment>
<dbReference type="SUPFAM" id="SSF53383">
    <property type="entry name" value="PLP-dependent transferases"/>
    <property type="match status" value="1"/>
</dbReference>
<evidence type="ECO:0000259" key="13">
    <source>
        <dbReference type="Pfam" id="PF00155"/>
    </source>
</evidence>
<evidence type="ECO:0000313" key="15">
    <source>
        <dbReference type="EMBL" id="RUO25037.1"/>
    </source>
</evidence>
<dbReference type="RefSeq" id="WP_111568983.1">
    <property type="nucleotide sequence ID" value="NZ_PIPK01000004.1"/>
</dbReference>
<dbReference type="GO" id="GO:0009102">
    <property type="term" value="P:biotin biosynthetic process"/>
    <property type="evidence" value="ECO:0007669"/>
    <property type="project" value="UniProtKB-KW"/>
</dbReference>
<evidence type="ECO:0000256" key="12">
    <source>
        <dbReference type="RuleBase" id="RU003693"/>
    </source>
</evidence>
<dbReference type="Proteomes" id="UP000287865">
    <property type="component" value="Unassembled WGS sequence"/>
</dbReference>
<evidence type="ECO:0000313" key="17">
    <source>
        <dbReference type="Proteomes" id="UP000287865"/>
    </source>
</evidence>
<keyword evidence="17" id="KW-1185">Reference proteome</keyword>
<evidence type="ECO:0000256" key="4">
    <source>
        <dbReference type="ARBA" id="ARBA00011738"/>
    </source>
</evidence>
<dbReference type="InterPro" id="IPR004839">
    <property type="entry name" value="Aminotransferase_I/II_large"/>
</dbReference>
<evidence type="ECO:0000256" key="3">
    <source>
        <dbReference type="ARBA" id="ARBA00010008"/>
    </source>
</evidence>
<evidence type="ECO:0000256" key="2">
    <source>
        <dbReference type="ARBA" id="ARBA00004746"/>
    </source>
</evidence>
<dbReference type="Proteomes" id="UP000249203">
    <property type="component" value="Unassembled WGS sequence"/>
</dbReference>
<dbReference type="GO" id="GO:0008710">
    <property type="term" value="F:8-amino-7-oxononanoate synthase activity"/>
    <property type="evidence" value="ECO:0007669"/>
    <property type="project" value="UniProtKB-EC"/>
</dbReference>
<dbReference type="EC" id="2.3.1.47" evidence="5"/>
<evidence type="ECO:0000313" key="16">
    <source>
        <dbReference type="Proteomes" id="UP000249203"/>
    </source>
</evidence>
<sequence length="395" mass="43150">MSTKPNWQATLSALHEQRKAQGLWRQPLALQAHELNFCSNDYLGLSQHPKVVSAYQTGLAAYGCGSGGSPLISGFHTPHQRLSERLADWLGRDAVLLTTSGYAANYAVAAGLSSLSPHYWFDKRNHASMYDAVKHDSGANQRLARFRHNDTAHLTQQLARQQQTLAAPLASATVIASEGVFSMDGDVAPMRDLVALKQTQANALLWVDDAHGLGVMGDDGAGVCGQFNAQQVEVVTATFGKAFGLHGAMVVGSHELIASCWQHARHFIYSTGFGPAQACAIEQAMQVIRDEPEWRRQLKLNIDYFKQGLLQLGWRSSSENAGLNHAIQPIQIGDIATTQRISMQLANAQIRCVPIRPPTVPATQTGLRVTLSARHSRGDLDRFLDTLGTPQQWEL</sequence>
<dbReference type="InterPro" id="IPR015422">
    <property type="entry name" value="PyrdxlP-dep_Trfase_small"/>
</dbReference>
<reference evidence="14 16" key="2">
    <citation type="submission" date="2018-06" db="EMBL/GenBank/DDBJ databases">
        <title>Genomic Encyclopedia of Type Strains, Phase III (KMG-III): the genomes of soil and plant-associated and newly described type strains.</title>
        <authorList>
            <person name="Whitman W."/>
        </authorList>
    </citation>
    <scope>NUCLEOTIDE SEQUENCE [LARGE SCALE GENOMIC DNA]</scope>
    <source>
        <strain evidence="14 16">CGMCC 1.15366</strain>
    </source>
</reference>
<comment type="catalytic activity">
    <reaction evidence="11">
        <text>6-carboxyhexanoyl-[ACP] + L-alanine + H(+) = (8S)-8-amino-7-oxononanoate + holo-[ACP] + CO2</text>
        <dbReference type="Rhea" id="RHEA:42288"/>
        <dbReference type="Rhea" id="RHEA-COMP:9685"/>
        <dbReference type="Rhea" id="RHEA-COMP:9955"/>
        <dbReference type="ChEBI" id="CHEBI:15378"/>
        <dbReference type="ChEBI" id="CHEBI:16526"/>
        <dbReference type="ChEBI" id="CHEBI:57972"/>
        <dbReference type="ChEBI" id="CHEBI:64479"/>
        <dbReference type="ChEBI" id="CHEBI:78846"/>
        <dbReference type="ChEBI" id="CHEBI:149468"/>
        <dbReference type="EC" id="2.3.1.47"/>
    </reaction>
</comment>
<dbReference type="GO" id="GO:0030170">
    <property type="term" value="F:pyridoxal phosphate binding"/>
    <property type="evidence" value="ECO:0007669"/>
    <property type="project" value="InterPro"/>
</dbReference>
<dbReference type="Gene3D" id="3.40.640.10">
    <property type="entry name" value="Type I PLP-dependent aspartate aminotransferase-like (Major domain)"/>
    <property type="match status" value="1"/>
</dbReference>
<dbReference type="EMBL" id="QLMD01000004">
    <property type="protein sequence ID" value="RAJ98891.1"/>
    <property type="molecule type" value="Genomic_DNA"/>
</dbReference>
<feature type="domain" description="Aminotransferase class I/classII large" evidence="13">
    <location>
        <begin position="34"/>
        <end position="387"/>
    </location>
</feature>
<evidence type="ECO:0000256" key="11">
    <source>
        <dbReference type="ARBA" id="ARBA00047715"/>
    </source>
</evidence>
<dbReference type="Pfam" id="PF00155">
    <property type="entry name" value="Aminotran_1_2"/>
    <property type="match status" value="1"/>
</dbReference>
<accession>A0A327WZG2</accession>
<dbReference type="InterPro" id="IPR015424">
    <property type="entry name" value="PyrdxlP-dep_Trfase"/>
</dbReference>
<dbReference type="OrthoDB" id="9807157at2"/>
<proteinExistence type="inferred from homology"/>
<keyword evidence="6" id="KW-0808">Transferase</keyword>
<reference evidence="15 17" key="1">
    <citation type="journal article" date="2018" name="Front. Microbiol.">
        <title>Genome-Based Analysis Reveals the Taxonomy and Diversity of the Family Idiomarinaceae.</title>
        <authorList>
            <person name="Liu Y."/>
            <person name="Lai Q."/>
            <person name="Shao Z."/>
        </authorList>
    </citation>
    <scope>NUCLEOTIDE SEQUENCE [LARGE SCALE GENOMIC DNA]</scope>
    <source>
        <strain evidence="15 17">CF12-14</strain>
    </source>
</reference>
<keyword evidence="8 12" id="KW-0663">Pyridoxal phosphate</keyword>
<dbReference type="PANTHER" id="PTHR13693:SF100">
    <property type="entry name" value="8-AMINO-7-OXONONANOATE SYNTHASE"/>
    <property type="match status" value="1"/>
</dbReference>
<comment type="subunit">
    <text evidence="4">Homodimer.</text>
</comment>
<comment type="pathway">
    <text evidence="2">Cofactor biosynthesis; biotin biosynthesis.</text>
</comment>
<dbReference type="InterPro" id="IPR015421">
    <property type="entry name" value="PyrdxlP-dep_Trfase_major"/>
</dbReference>
<dbReference type="InterPro" id="IPR001917">
    <property type="entry name" value="Aminotrans_II_pyridoxalP_BS"/>
</dbReference>
<evidence type="ECO:0000256" key="10">
    <source>
        <dbReference type="ARBA" id="ARBA00033381"/>
    </source>
</evidence>
<keyword evidence="7" id="KW-0093">Biotin biosynthesis</keyword>
<evidence type="ECO:0000256" key="9">
    <source>
        <dbReference type="ARBA" id="ARBA00032610"/>
    </source>
</evidence>
<comment type="cofactor">
    <cofactor evidence="1 12">
        <name>pyridoxal 5'-phosphate</name>
        <dbReference type="ChEBI" id="CHEBI:597326"/>
    </cofactor>
</comment>
<dbReference type="Gene3D" id="3.90.1150.10">
    <property type="entry name" value="Aspartate Aminotransferase, domain 1"/>
    <property type="match status" value="1"/>
</dbReference>